<gene>
    <name evidence="2" type="ORF">I3517_17315</name>
</gene>
<keyword evidence="1" id="KW-0472">Membrane</keyword>
<evidence type="ECO:0000256" key="1">
    <source>
        <dbReference type="SAM" id="Phobius"/>
    </source>
</evidence>
<evidence type="ECO:0000313" key="2">
    <source>
        <dbReference type="EMBL" id="MBH5144372.1"/>
    </source>
</evidence>
<keyword evidence="1" id="KW-0812">Transmembrane</keyword>
<evidence type="ECO:0000313" key="3">
    <source>
        <dbReference type="Proteomes" id="UP000627573"/>
    </source>
</evidence>
<keyword evidence="1" id="KW-1133">Transmembrane helix</keyword>
<dbReference type="InterPro" id="IPR035197">
    <property type="entry name" value="DUF5313"/>
</dbReference>
<comment type="caution">
    <text evidence="2">The sequence shown here is derived from an EMBL/GenBank/DDBJ whole genome shotgun (WGS) entry which is preliminary data.</text>
</comment>
<feature type="transmembrane region" description="Helical" evidence="1">
    <location>
        <begin position="69"/>
        <end position="88"/>
    </location>
</feature>
<sequence length="128" mass="14688">MSQNGTIAHPTFAQHLKYLAGRTLPDEFIPWVIEDITGPGAARRYATRCIVPLLPILVGLLLIPGPWIIRISMVLLLFLPFVYFLLALKKIYLRHRLVSHGLSPALLDVHEKKKMDEEKQAYESRYRP</sequence>
<dbReference type="Pfam" id="PF17240">
    <property type="entry name" value="DUF5313"/>
    <property type="match status" value="1"/>
</dbReference>
<proteinExistence type="predicted"/>
<keyword evidence="3" id="KW-1185">Reference proteome</keyword>
<dbReference type="EMBL" id="JAECSB010000061">
    <property type="protein sequence ID" value="MBH5144372.1"/>
    <property type="molecule type" value="Genomic_DNA"/>
</dbReference>
<name>A0A8I0ZZQ3_RHOER</name>
<reference evidence="2 3" key="1">
    <citation type="submission" date="2020-12" db="EMBL/GenBank/DDBJ databases">
        <title>Draft genome sequence of furan degrading bacterial strain FUR100.</title>
        <authorList>
            <person name="Woiski C."/>
        </authorList>
    </citation>
    <scope>NUCLEOTIDE SEQUENCE [LARGE SCALE GENOMIC DNA]</scope>
    <source>
        <strain evidence="2 3">FUR100</strain>
    </source>
</reference>
<dbReference type="Proteomes" id="UP000627573">
    <property type="component" value="Unassembled WGS sequence"/>
</dbReference>
<feature type="transmembrane region" description="Helical" evidence="1">
    <location>
        <begin position="45"/>
        <end position="63"/>
    </location>
</feature>
<protein>
    <submittedName>
        <fullName evidence="2">DUF5313 family protein</fullName>
    </submittedName>
</protein>
<dbReference type="RefSeq" id="WP_019747229.1">
    <property type="nucleotide sequence ID" value="NZ_CP176579.1"/>
</dbReference>
<organism evidence="2 3">
    <name type="scientific">Rhodococcus erythropolis</name>
    <name type="common">Arthrobacter picolinophilus</name>
    <dbReference type="NCBI Taxonomy" id="1833"/>
    <lineage>
        <taxon>Bacteria</taxon>
        <taxon>Bacillati</taxon>
        <taxon>Actinomycetota</taxon>
        <taxon>Actinomycetes</taxon>
        <taxon>Mycobacteriales</taxon>
        <taxon>Nocardiaceae</taxon>
        <taxon>Rhodococcus</taxon>
        <taxon>Rhodococcus erythropolis group</taxon>
    </lineage>
</organism>
<accession>A0A8I0ZZQ3</accession>
<dbReference type="AlphaFoldDB" id="A0A8I0ZZQ3"/>